<dbReference type="GO" id="GO:0005506">
    <property type="term" value="F:iron ion binding"/>
    <property type="evidence" value="ECO:0007669"/>
    <property type="project" value="InterPro"/>
</dbReference>
<protein>
    <recommendedName>
        <fullName evidence="4">Cytochrome P450 4C1</fullName>
    </recommendedName>
</protein>
<proteinExistence type="predicted"/>
<dbReference type="Proteomes" id="UP000053105">
    <property type="component" value="Unassembled WGS sequence"/>
</dbReference>
<accession>A0A0M8ZRY3</accession>
<sequence length="101" mass="12155">MITTILFFLFLLTSLHYVILHYGRFGKLINLLPGPRILPIFGNIHHLQISLSKFWSLLEQMNIQYYPIYKLWTFWNAYVQIQHPDDFEIYDIAYSSQFLLV</sequence>
<dbReference type="InterPro" id="IPR036396">
    <property type="entry name" value="Cyt_P450_sf"/>
</dbReference>
<evidence type="ECO:0000313" key="3">
    <source>
        <dbReference type="Proteomes" id="UP000053105"/>
    </source>
</evidence>
<reference evidence="2 3" key="1">
    <citation type="submission" date="2015-07" db="EMBL/GenBank/DDBJ databases">
        <title>The genome of Melipona quadrifasciata.</title>
        <authorList>
            <person name="Pan H."/>
            <person name="Kapheim K."/>
        </authorList>
    </citation>
    <scope>NUCLEOTIDE SEQUENCE [LARGE SCALE GENOMIC DNA]</scope>
    <source>
        <strain evidence="2">0111107301</strain>
        <tissue evidence="2">Whole body</tissue>
    </source>
</reference>
<dbReference type="OrthoDB" id="7863685at2759"/>
<dbReference type="GO" id="GO:0016705">
    <property type="term" value="F:oxidoreductase activity, acting on paired donors, with incorporation or reduction of molecular oxygen"/>
    <property type="evidence" value="ECO:0007669"/>
    <property type="project" value="InterPro"/>
</dbReference>
<dbReference type="GO" id="GO:0004497">
    <property type="term" value="F:monooxygenase activity"/>
    <property type="evidence" value="ECO:0007669"/>
    <property type="project" value="UniProtKB-KW"/>
</dbReference>
<organism evidence="2 3">
    <name type="scientific">Melipona quadrifasciata</name>
    <dbReference type="NCBI Taxonomy" id="166423"/>
    <lineage>
        <taxon>Eukaryota</taxon>
        <taxon>Metazoa</taxon>
        <taxon>Ecdysozoa</taxon>
        <taxon>Arthropoda</taxon>
        <taxon>Hexapoda</taxon>
        <taxon>Insecta</taxon>
        <taxon>Pterygota</taxon>
        <taxon>Neoptera</taxon>
        <taxon>Endopterygota</taxon>
        <taxon>Hymenoptera</taxon>
        <taxon>Apocrita</taxon>
        <taxon>Aculeata</taxon>
        <taxon>Apoidea</taxon>
        <taxon>Anthophila</taxon>
        <taxon>Apidae</taxon>
        <taxon>Melipona</taxon>
    </lineage>
</organism>
<dbReference type="GO" id="GO:0020037">
    <property type="term" value="F:heme binding"/>
    <property type="evidence" value="ECO:0007669"/>
    <property type="project" value="InterPro"/>
</dbReference>
<keyword evidence="3" id="KW-1185">Reference proteome</keyword>
<evidence type="ECO:0000313" key="2">
    <source>
        <dbReference type="EMBL" id="KOX68726.1"/>
    </source>
</evidence>
<dbReference type="EMBL" id="KQ435918">
    <property type="protein sequence ID" value="KOX68726.1"/>
    <property type="molecule type" value="Genomic_DNA"/>
</dbReference>
<dbReference type="AlphaFoldDB" id="A0A0M8ZRY3"/>
<dbReference type="SUPFAM" id="SSF48264">
    <property type="entry name" value="Cytochrome P450"/>
    <property type="match status" value="1"/>
</dbReference>
<evidence type="ECO:0008006" key="4">
    <source>
        <dbReference type="Google" id="ProtNLM"/>
    </source>
</evidence>
<name>A0A0M8ZRY3_9HYME</name>
<dbReference type="STRING" id="166423.A0A0M8ZRY3"/>
<dbReference type="Gene3D" id="1.10.630.10">
    <property type="entry name" value="Cytochrome P450"/>
    <property type="match status" value="1"/>
</dbReference>
<evidence type="ECO:0000256" key="1">
    <source>
        <dbReference type="ARBA" id="ARBA00023033"/>
    </source>
</evidence>
<gene>
    <name evidence="2" type="ORF">WN51_06963</name>
</gene>
<keyword evidence="1" id="KW-0560">Oxidoreductase</keyword>
<keyword evidence="1" id="KW-0503">Monooxygenase</keyword>